<name>A0ABR2JXN8_9EUKA</name>
<evidence type="ECO:0000313" key="1">
    <source>
        <dbReference type="EMBL" id="KAK8834675.1"/>
    </source>
</evidence>
<proteinExistence type="predicted"/>
<protein>
    <submittedName>
        <fullName evidence="2">Uncharacterized protein</fullName>
    </submittedName>
</protein>
<accession>A0ABR2JXN8</accession>
<evidence type="ECO:0000313" key="3">
    <source>
        <dbReference type="Proteomes" id="UP001470230"/>
    </source>
</evidence>
<dbReference type="EMBL" id="JAPFFF010000008">
    <property type="protein sequence ID" value="KAK8883482.1"/>
    <property type="molecule type" value="Genomic_DNA"/>
</dbReference>
<organism evidence="2 3">
    <name type="scientific">Tritrichomonas musculus</name>
    <dbReference type="NCBI Taxonomy" id="1915356"/>
    <lineage>
        <taxon>Eukaryota</taxon>
        <taxon>Metamonada</taxon>
        <taxon>Parabasalia</taxon>
        <taxon>Tritrichomonadida</taxon>
        <taxon>Tritrichomonadidae</taxon>
        <taxon>Tritrichomonas</taxon>
    </lineage>
</organism>
<gene>
    <name evidence="1" type="ORF">M9Y10_026168</name>
    <name evidence="2" type="ORF">M9Y10_042574</name>
</gene>
<dbReference type="EMBL" id="JAPFFF010000340">
    <property type="protein sequence ID" value="KAK8834675.1"/>
    <property type="molecule type" value="Genomic_DNA"/>
</dbReference>
<evidence type="ECO:0000313" key="2">
    <source>
        <dbReference type="EMBL" id="KAK8883482.1"/>
    </source>
</evidence>
<reference evidence="2 3" key="1">
    <citation type="submission" date="2024-04" db="EMBL/GenBank/DDBJ databases">
        <title>Tritrichomonas musculus Genome.</title>
        <authorList>
            <person name="Alves-Ferreira E."/>
            <person name="Grigg M."/>
            <person name="Lorenzi H."/>
            <person name="Galac M."/>
        </authorList>
    </citation>
    <scope>NUCLEOTIDE SEQUENCE [LARGE SCALE GENOMIC DNA]</scope>
    <source>
        <strain evidence="2 3">EAF2021</strain>
    </source>
</reference>
<keyword evidence="3" id="KW-1185">Reference proteome</keyword>
<comment type="caution">
    <text evidence="2">The sequence shown here is derived from an EMBL/GenBank/DDBJ whole genome shotgun (WGS) entry which is preliminary data.</text>
</comment>
<sequence>MQKDILCLLGEVLKEFDFMEYLGKYNKLADRYEHGYELWEEEGQRFLKEDFIQSYADTKTPPTLNDGMTEIIEWLRIGLCTSLFFPQWVDYERSVLGRNFLRKMLNAYEPYEEDLKFVVKSIRYLIEVAEPLTQ</sequence>
<dbReference type="Proteomes" id="UP001470230">
    <property type="component" value="Unassembled WGS sequence"/>
</dbReference>